<evidence type="ECO:0000313" key="3">
    <source>
        <dbReference type="EMBL" id="VDN11197.1"/>
    </source>
</evidence>
<dbReference type="SUPFAM" id="SSF57196">
    <property type="entry name" value="EGF/Laminin"/>
    <property type="match status" value="1"/>
</dbReference>
<dbReference type="OrthoDB" id="10046852at2759"/>
<evidence type="ECO:0000313" key="4">
    <source>
        <dbReference type="Proteomes" id="UP000281553"/>
    </source>
</evidence>
<organism evidence="3 4">
    <name type="scientific">Dibothriocephalus latus</name>
    <name type="common">Fish tapeworm</name>
    <name type="synonym">Diphyllobothrium latum</name>
    <dbReference type="NCBI Taxonomy" id="60516"/>
    <lineage>
        <taxon>Eukaryota</taxon>
        <taxon>Metazoa</taxon>
        <taxon>Spiralia</taxon>
        <taxon>Lophotrochozoa</taxon>
        <taxon>Platyhelminthes</taxon>
        <taxon>Cestoda</taxon>
        <taxon>Eucestoda</taxon>
        <taxon>Diphyllobothriidea</taxon>
        <taxon>Diphyllobothriidae</taxon>
        <taxon>Dibothriocephalus</taxon>
    </lineage>
</organism>
<dbReference type="PROSITE" id="PS50026">
    <property type="entry name" value="EGF_3"/>
    <property type="match status" value="1"/>
</dbReference>
<evidence type="ECO:0000259" key="2">
    <source>
        <dbReference type="PROSITE" id="PS50026"/>
    </source>
</evidence>
<dbReference type="EMBL" id="UYRU01050934">
    <property type="protein sequence ID" value="VDN11197.1"/>
    <property type="molecule type" value="Genomic_DNA"/>
</dbReference>
<reference evidence="3 4" key="1">
    <citation type="submission" date="2018-11" db="EMBL/GenBank/DDBJ databases">
        <authorList>
            <consortium name="Pathogen Informatics"/>
        </authorList>
    </citation>
    <scope>NUCLEOTIDE SEQUENCE [LARGE SCALE GENOMIC DNA]</scope>
</reference>
<keyword evidence="4" id="KW-1185">Reference proteome</keyword>
<name>A0A3P7LH28_DIBLA</name>
<feature type="disulfide bond" evidence="1">
    <location>
        <begin position="42"/>
        <end position="51"/>
    </location>
</feature>
<dbReference type="InterPro" id="IPR000742">
    <property type="entry name" value="EGF"/>
</dbReference>
<feature type="domain" description="EGF-like" evidence="2">
    <location>
        <begin position="16"/>
        <end position="52"/>
    </location>
</feature>
<evidence type="ECO:0000256" key="1">
    <source>
        <dbReference type="PROSITE-ProRule" id="PRU00076"/>
    </source>
</evidence>
<sequence length="157" mass="17518">MFTLKAHNLIQITPIIADTCNRHVCRNGAGCLILDNRAQCLCPENYVGLQCNRVAMIFQLDLHLHSESHVVTWFDETQTQGNYQGGKDANVVCNGLRGYIKNGVSKDIAVAWAGCRLHHVHRFDTERREGGEQASTSGMNMQAHVLFDSGEDGHYFS</sequence>
<protein>
    <recommendedName>
        <fullName evidence="2">EGF-like domain-containing protein</fullName>
    </recommendedName>
</protein>
<accession>A0A3P7LH28</accession>
<dbReference type="PROSITE" id="PS00022">
    <property type="entry name" value="EGF_1"/>
    <property type="match status" value="1"/>
</dbReference>
<dbReference type="CDD" id="cd00054">
    <property type="entry name" value="EGF_CA"/>
    <property type="match status" value="1"/>
</dbReference>
<comment type="caution">
    <text evidence="1">Lacks conserved residue(s) required for the propagation of feature annotation.</text>
</comment>
<proteinExistence type="predicted"/>
<dbReference type="AlphaFoldDB" id="A0A3P7LH28"/>
<keyword evidence="1" id="KW-0245">EGF-like domain</keyword>
<feature type="non-terminal residue" evidence="3">
    <location>
        <position position="157"/>
    </location>
</feature>
<dbReference type="Gene3D" id="2.10.25.10">
    <property type="entry name" value="Laminin"/>
    <property type="match status" value="1"/>
</dbReference>
<dbReference type="Proteomes" id="UP000281553">
    <property type="component" value="Unassembled WGS sequence"/>
</dbReference>
<keyword evidence="1" id="KW-1015">Disulfide bond</keyword>
<gene>
    <name evidence="3" type="ORF">DILT_LOCUS7028</name>
</gene>